<dbReference type="InterPro" id="IPR015943">
    <property type="entry name" value="WD40/YVTN_repeat-like_dom_sf"/>
</dbReference>
<protein>
    <submittedName>
        <fullName evidence="9">Uncharacterized protein</fullName>
    </submittedName>
</protein>
<sequence length="382" mass="41173">MAMPASCPVLEFVDDQSDSIVTDLAYDYHGRRLASVSADGVIRIRDLDDNGVWCVEEGCEIKPAHQGTLWKVDWAHPGFGKQLLATCSQDRTVKIWEEHSEAAPGQERSGIGLSRGAPARWIVATTLKDSRYGVVDVKFAPRHLGLRIASASEDGHVRVYKATDLSSVSGWKMAPWSFVPCPDGLGVTCISWCSSPFLKPLLVVGTMSGLVQIWLSDGTTEELGKWSKVLDLPEHGSRGVSSVSWSPQFCTTFDRIATCGGDGRVRVHRLERRDLAEAAWASTQTAHLKDEKGETKGVAWSAEWDVNGSALCSTDGNTCRTWISEGDGVSNNWCCTDVFQEVGVGGSGGGGVAGTDRKTAMDRYEEGSAPAPPATVPEILEG</sequence>
<dbReference type="EMBL" id="FN649743">
    <property type="protein sequence ID" value="CBJ32304.1"/>
    <property type="molecule type" value="Genomic_DNA"/>
</dbReference>
<dbReference type="SMART" id="SM00320">
    <property type="entry name" value="WD40"/>
    <property type="match status" value="5"/>
</dbReference>
<dbReference type="InterPro" id="IPR036322">
    <property type="entry name" value="WD40_repeat_dom_sf"/>
</dbReference>
<dbReference type="SUPFAM" id="SSF50978">
    <property type="entry name" value="WD40 repeat-like"/>
    <property type="match status" value="1"/>
</dbReference>
<comment type="subcellular location">
    <subcellularLocation>
        <location evidence="1">Nucleus envelope</location>
    </subcellularLocation>
</comment>
<keyword evidence="4" id="KW-0853">WD repeat</keyword>
<feature type="region of interest" description="Disordered" evidence="8">
    <location>
        <begin position="363"/>
        <end position="382"/>
    </location>
</feature>
<keyword evidence="5" id="KW-0677">Repeat</keyword>
<keyword evidence="3" id="KW-0813">Transport</keyword>
<dbReference type="OrthoDB" id="364224at2759"/>
<dbReference type="OMA" id="EWECTAR"/>
<keyword evidence="7" id="KW-0539">Nucleus</keyword>
<dbReference type="AlphaFoldDB" id="D7FXG7"/>
<keyword evidence="10" id="KW-1185">Reference proteome</keyword>
<evidence type="ECO:0000256" key="8">
    <source>
        <dbReference type="SAM" id="MobiDB-lite"/>
    </source>
</evidence>
<dbReference type="GO" id="GO:0015031">
    <property type="term" value="P:protein transport"/>
    <property type="evidence" value="ECO:0007669"/>
    <property type="project" value="UniProtKB-KW"/>
</dbReference>
<evidence type="ECO:0000256" key="3">
    <source>
        <dbReference type="ARBA" id="ARBA00022448"/>
    </source>
</evidence>
<dbReference type="Gene3D" id="2.130.10.10">
    <property type="entry name" value="YVTN repeat-like/Quinoprotein amine dehydrogenase"/>
    <property type="match status" value="1"/>
</dbReference>
<comment type="similarity">
    <text evidence="2">Belongs to the WD repeat SEC13 family.</text>
</comment>
<dbReference type="PANTHER" id="PTHR11024">
    <property type="entry name" value="NUCLEAR PORE COMPLEX PROTEIN SEC13 / SEH1 FAMILY MEMBER"/>
    <property type="match status" value="1"/>
</dbReference>
<evidence type="ECO:0000256" key="5">
    <source>
        <dbReference type="ARBA" id="ARBA00022737"/>
    </source>
</evidence>
<evidence type="ECO:0000256" key="4">
    <source>
        <dbReference type="ARBA" id="ARBA00022574"/>
    </source>
</evidence>
<name>D7FXG7_ECTSI</name>
<dbReference type="GO" id="GO:0034198">
    <property type="term" value="P:cellular response to amino acid starvation"/>
    <property type="evidence" value="ECO:0007669"/>
    <property type="project" value="TreeGrafter"/>
</dbReference>
<evidence type="ECO:0000256" key="7">
    <source>
        <dbReference type="ARBA" id="ARBA00023242"/>
    </source>
</evidence>
<organism evidence="9 10">
    <name type="scientific">Ectocarpus siliculosus</name>
    <name type="common">Brown alga</name>
    <name type="synonym">Conferva siliculosa</name>
    <dbReference type="NCBI Taxonomy" id="2880"/>
    <lineage>
        <taxon>Eukaryota</taxon>
        <taxon>Sar</taxon>
        <taxon>Stramenopiles</taxon>
        <taxon>Ochrophyta</taxon>
        <taxon>PX clade</taxon>
        <taxon>Phaeophyceae</taxon>
        <taxon>Ectocarpales</taxon>
        <taxon>Ectocarpaceae</taxon>
        <taxon>Ectocarpus</taxon>
    </lineage>
</organism>
<dbReference type="InParanoid" id="D7FXG7"/>
<dbReference type="InterPro" id="IPR037363">
    <property type="entry name" value="Sec13/Seh1_fam"/>
</dbReference>
<dbReference type="Pfam" id="PF00400">
    <property type="entry name" value="WD40"/>
    <property type="match status" value="3"/>
</dbReference>
<evidence type="ECO:0000313" key="10">
    <source>
        <dbReference type="Proteomes" id="UP000002630"/>
    </source>
</evidence>
<proteinExistence type="inferred from homology"/>
<evidence type="ECO:0000313" key="9">
    <source>
        <dbReference type="EMBL" id="CBJ32304.1"/>
    </source>
</evidence>
<evidence type="ECO:0000256" key="2">
    <source>
        <dbReference type="ARBA" id="ARBA00010102"/>
    </source>
</evidence>
<dbReference type="GO" id="GO:0005198">
    <property type="term" value="F:structural molecule activity"/>
    <property type="evidence" value="ECO:0007669"/>
    <property type="project" value="InterPro"/>
</dbReference>
<dbReference type="EMBL" id="FN648517">
    <property type="protein sequence ID" value="CBJ32304.1"/>
    <property type="molecule type" value="Genomic_DNA"/>
</dbReference>
<dbReference type="Proteomes" id="UP000002630">
    <property type="component" value="Linkage Group LG18"/>
</dbReference>
<dbReference type="eggNOG" id="KOG2445">
    <property type="taxonomic scope" value="Eukaryota"/>
</dbReference>
<reference evidence="9 10" key="1">
    <citation type="journal article" date="2010" name="Nature">
        <title>The Ectocarpus genome and the independent evolution of multicellularity in brown algae.</title>
        <authorList>
            <person name="Cock J.M."/>
            <person name="Sterck L."/>
            <person name="Rouze P."/>
            <person name="Scornet D."/>
            <person name="Allen A.E."/>
            <person name="Amoutzias G."/>
            <person name="Anthouard V."/>
            <person name="Artiguenave F."/>
            <person name="Aury J.M."/>
            <person name="Badger J.H."/>
            <person name="Beszteri B."/>
            <person name="Billiau K."/>
            <person name="Bonnet E."/>
            <person name="Bothwell J.H."/>
            <person name="Bowler C."/>
            <person name="Boyen C."/>
            <person name="Brownlee C."/>
            <person name="Carrano C.J."/>
            <person name="Charrier B."/>
            <person name="Cho G.Y."/>
            <person name="Coelho S.M."/>
            <person name="Collen J."/>
            <person name="Corre E."/>
            <person name="Da Silva C."/>
            <person name="Delage L."/>
            <person name="Delaroque N."/>
            <person name="Dittami S.M."/>
            <person name="Doulbeau S."/>
            <person name="Elias M."/>
            <person name="Farnham G."/>
            <person name="Gachon C.M."/>
            <person name="Gschloessl B."/>
            <person name="Heesch S."/>
            <person name="Jabbari K."/>
            <person name="Jubin C."/>
            <person name="Kawai H."/>
            <person name="Kimura K."/>
            <person name="Kloareg B."/>
            <person name="Kupper F.C."/>
            <person name="Lang D."/>
            <person name="Le Bail A."/>
            <person name="Leblanc C."/>
            <person name="Lerouge P."/>
            <person name="Lohr M."/>
            <person name="Lopez P.J."/>
            <person name="Martens C."/>
            <person name="Maumus F."/>
            <person name="Michel G."/>
            <person name="Miranda-Saavedra D."/>
            <person name="Morales J."/>
            <person name="Moreau H."/>
            <person name="Motomura T."/>
            <person name="Nagasato C."/>
            <person name="Napoli C.A."/>
            <person name="Nelson D.R."/>
            <person name="Nyvall-Collen P."/>
            <person name="Peters A.F."/>
            <person name="Pommier C."/>
            <person name="Potin P."/>
            <person name="Poulain J."/>
            <person name="Quesneville H."/>
            <person name="Read B."/>
            <person name="Rensing S.A."/>
            <person name="Ritter A."/>
            <person name="Rousvoal S."/>
            <person name="Samanta M."/>
            <person name="Samson G."/>
            <person name="Schroeder D.C."/>
            <person name="Segurens B."/>
            <person name="Strittmatter M."/>
            <person name="Tonon T."/>
            <person name="Tregear J.W."/>
            <person name="Valentin K."/>
            <person name="von Dassow P."/>
            <person name="Yamagishi T."/>
            <person name="Van de Peer Y."/>
            <person name="Wincker P."/>
        </authorList>
    </citation>
    <scope>NUCLEOTIDE SEQUENCE [LARGE SCALE GENOMIC DNA]</scope>
    <source>
        <strain evidence="10">Ec32 / CCAP1310/4</strain>
    </source>
</reference>
<keyword evidence="6" id="KW-0653">Protein transport</keyword>
<evidence type="ECO:0000256" key="6">
    <source>
        <dbReference type="ARBA" id="ARBA00022927"/>
    </source>
</evidence>
<evidence type="ECO:0000256" key="1">
    <source>
        <dbReference type="ARBA" id="ARBA00004259"/>
    </source>
</evidence>
<gene>
    <name evidence="9" type="ORF">Esi_0327_0033</name>
</gene>
<dbReference type="GO" id="GO:1904263">
    <property type="term" value="P:positive regulation of TORC1 signaling"/>
    <property type="evidence" value="ECO:0007669"/>
    <property type="project" value="TreeGrafter"/>
</dbReference>
<dbReference type="GO" id="GO:0031080">
    <property type="term" value="C:nuclear pore outer ring"/>
    <property type="evidence" value="ECO:0007669"/>
    <property type="project" value="TreeGrafter"/>
</dbReference>
<dbReference type="STRING" id="2880.D7FXG7"/>
<accession>D7FXG7</accession>
<dbReference type="GO" id="GO:0035859">
    <property type="term" value="C:Seh1-associated complex"/>
    <property type="evidence" value="ECO:0007669"/>
    <property type="project" value="TreeGrafter"/>
</dbReference>
<dbReference type="InterPro" id="IPR001680">
    <property type="entry name" value="WD40_rpt"/>
</dbReference>
<dbReference type="PANTHER" id="PTHR11024:SF3">
    <property type="entry name" value="NUCLEOPORIN SEH1"/>
    <property type="match status" value="1"/>
</dbReference>